<dbReference type="InterPro" id="IPR000595">
    <property type="entry name" value="cNMP-bd_dom"/>
</dbReference>
<dbReference type="PROSITE" id="PS50042">
    <property type="entry name" value="CNMP_BINDING_3"/>
    <property type="match status" value="1"/>
</dbReference>
<dbReference type="InterPro" id="IPR018490">
    <property type="entry name" value="cNMP-bd_dom_sf"/>
</dbReference>
<feature type="domain" description="Cyclic nucleotide-binding" evidence="3">
    <location>
        <begin position="96"/>
        <end position="130"/>
    </location>
</feature>
<feature type="transmembrane region" description="Helical" evidence="2">
    <location>
        <begin position="6"/>
        <end position="23"/>
    </location>
</feature>
<evidence type="ECO:0000259" key="3">
    <source>
        <dbReference type="PROSITE" id="PS50042"/>
    </source>
</evidence>
<reference evidence="4" key="1">
    <citation type="submission" date="2015-04" db="EMBL/GenBank/DDBJ databases">
        <title>The genome sequence of the plant pathogenic Rhizarian Plasmodiophora brassicae reveals insights in its biotrophic life cycle and the origin of chitin synthesis.</title>
        <authorList>
            <person name="Schwelm A."/>
            <person name="Fogelqvist J."/>
            <person name="Knaust A."/>
            <person name="Julke S."/>
            <person name="Lilja T."/>
            <person name="Dhandapani V."/>
            <person name="Bonilla-Rosso G."/>
            <person name="Karlsson M."/>
            <person name="Shevchenko A."/>
            <person name="Choi S.R."/>
            <person name="Kim H.G."/>
            <person name="Park J.Y."/>
            <person name="Lim Y.P."/>
            <person name="Ludwig-Muller J."/>
            <person name="Dixelius C."/>
        </authorList>
    </citation>
    <scope>NUCLEOTIDE SEQUENCE</scope>
    <source>
        <tissue evidence="4">Potato root galls</tissue>
    </source>
</reference>
<accession>A0A0H5R3E8</accession>
<keyword evidence="1" id="KW-0407">Ion channel</keyword>
<dbReference type="Gene3D" id="1.10.287.630">
    <property type="entry name" value="Helix hairpin bin"/>
    <property type="match status" value="1"/>
</dbReference>
<keyword evidence="1" id="KW-0406">Ion transport</keyword>
<proteinExistence type="predicted"/>
<protein>
    <recommendedName>
        <fullName evidence="3">Cyclic nucleotide-binding domain-containing protein</fullName>
    </recommendedName>
</protein>
<dbReference type="InterPro" id="IPR050866">
    <property type="entry name" value="CNG_cation_channel"/>
</dbReference>
<evidence type="ECO:0000256" key="1">
    <source>
        <dbReference type="ARBA" id="ARBA00023286"/>
    </source>
</evidence>
<evidence type="ECO:0000313" key="4">
    <source>
        <dbReference type="EMBL" id="CRZ02509.1"/>
    </source>
</evidence>
<feature type="non-terminal residue" evidence="4">
    <location>
        <position position="130"/>
    </location>
</feature>
<dbReference type="AlphaFoldDB" id="A0A0H5R3E8"/>
<name>A0A0H5R3E8_9EUKA</name>
<keyword evidence="1" id="KW-0813">Transport</keyword>
<dbReference type="InterPro" id="IPR014710">
    <property type="entry name" value="RmlC-like_jellyroll"/>
</dbReference>
<keyword evidence="2" id="KW-0472">Membrane</keyword>
<dbReference type="PANTHER" id="PTHR45638:SF11">
    <property type="entry name" value="CYCLIC NUCLEOTIDE-GATED CATION CHANNEL SUBUNIT A"/>
    <property type="match status" value="1"/>
</dbReference>
<evidence type="ECO:0000256" key="2">
    <source>
        <dbReference type="SAM" id="Phobius"/>
    </source>
</evidence>
<keyword evidence="1" id="KW-1071">Ligand-gated ion channel</keyword>
<sequence length="130" mass="14810">MGIFVVAYLIGNIGTLLLQIGIAESTFHDRVRRTHSILDRSNISQDLQNEVFRFLQYEWQFNEGIDPEPVLASLPMVLREDVMMEICGAILSKASLFENISPELLRRIVGRLRFRSIPADQFVFQVGDVG</sequence>
<keyword evidence="2" id="KW-1133">Transmembrane helix</keyword>
<organism evidence="4">
    <name type="scientific">Spongospora subterranea</name>
    <dbReference type="NCBI Taxonomy" id="70186"/>
    <lineage>
        <taxon>Eukaryota</taxon>
        <taxon>Sar</taxon>
        <taxon>Rhizaria</taxon>
        <taxon>Endomyxa</taxon>
        <taxon>Phytomyxea</taxon>
        <taxon>Plasmodiophorida</taxon>
        <taxon>Plasmodiophoridae</taxon>
        <taxon>Spongospora</taxon>
    </lineage>
</organism>
<dbReference type="PANTHER" id="PTHR45638">
    <property type="entry name" value="CYCLIC NUCLEOTIDE-GATED CATION CHANNEL SUBUNIT A"/>
    <property type="match status" value="1"/>
</dbReference>
<keyword evidence="2" id="KW-0812">Transmembrane</keyword>
<dbReference type="GO" id="GO:0044877">
    <property type="term" value="F:protein-containing complex binding"/>
    <property type="evidence" value="ECO:0007669"/>
    <property type="project" value="TreeGrafter"/>
</dbReference>
<dbReference type="GO" id="GO:0005221">
    <property type="term" value="F:intracellularly cyclic nucleotide-activated monoatomic cation channel activity"/>
    <property type="evidence" value="ECO:0007669"/>
    <property type="project" value="InterPro"/>
</dbReference>
<dbReference type="EMBL" id="HACM01002067">
    <property type="protein sequence ID" value="CRZ02509.1"/>
    <property type="molecule type" value="Transcribed_RNA"/>
</dbReference>
<dbReference type="SUPFAM" id="SSF51206">
    <property type="entry name" value="cAMP-binding domain-like"/>
    <property type="match status" value="1"/>
</dbReference>
<dbReference type="Gene3D" id="2.60.120.10">
    <property type="entry name" value="Jelly Rolls"/>
    <property type="match status" value="1"/>
</dbReference>